<comment type="caution">
    <text evidence="3">The sequence shown here is derived from an EMBL/GenBank/DDBJ whole genome shotgun (WGS) entry which is preliminary data.</text>
</comment>
<protein>
    <submittedName>
        <fullName evidence="3">Uncharacterized protein</fullName>
    </submittedName>
</protein>
<dbReference type="AlphaFoldDB" id="A0A329LB47"/>
<feature type="region of interest" description="Disordered" evidence="1">
    <location>
        <begin position="56"/>
        <end position="78"/>
    </location>
</feature>
<dbReference type="EMBL" id="QMEV01000076">
    <property type="protein sequence ID" value="RAV05304.1"/>
    <property type="molecule type" value="Genomic_DNA"/>
</dbReference>
<evidence type="ECO:0000256" key="1">
    <source>
        <dbReference type="SAM" id="MobiDB-lite"/>
    </source>
</evidence>
<evidence type="ECO:0000256" key="2">
    <source>
        <dbReference type="SAM" id="Phobius"/>
    </source>
</evidence>
<name>A0A329LB47_9MYCO</name>
<keyword evidence="2" id="KW-0812">Transmembrane</keyword>
<reference evidence="3 4" key="1">
    <citation type="submission" date="2018-06" db="EMBL/GenBank/DDBJ databases">
        <title>NTM in soil in Japan.</title>
        <authorList>
            <person name="Ohya K."/>
        </authorList>
    </citation>
    <scope>NUCLEOTIDE SEQUENCE [LARGE SCALE GENOMIC DNA]</scope>
    <source>
        <strain evidence="3 4">GF28</strain>
    </source>
</reference>
<feature type="transmembrane region" description="Helical" evidence="2">
    <location>
        <begin position="31"/>
        <end position="52"/>
    </location>
</feature>
<keyword evidence="2" id="KW-0472">Membrane</keyword>
<proteinExistence type="predicted"/>
<evidence type="ECO:0000313" key="3">
    <source>
        <dbReference type="EMBL" id="RAV05304.1"/>
    </source>
</evidence>
<keyword evidence="2" id="KW-1133">Transmembrane helix</keyword>
<dbReference type="Proteomes" id="UP000250915">
    <property type="component" value="Unassembled WGS sequence"/>
</dbReference>
<evidence type="ECO:0000313" key="4">
    <source>
        <dbReference type="Proteomes" id="UP000250915"/>
    </source>
</evidence>
<accession>A0A329LB47</accession>
<organism evidence="3 4">
    <name type="scientific">Mycobacterium colombiense</name>
    <dbReference type="NCBI Taxonomy" id="339268"/>
    <lineage>
        <taxon>Bacteria</taxon>
        <taxon>Bacillati</taxon>
        <taxon>Actinomycetota</taxon>
        <taxon>Actinomycetes</taxon>
        <taxon>Mycobacteriales</taxon>
        <taxon>Mycobacteriaceae</taxon>
        <taxon>Mycobacterium</taxon>
        <taxon>Mycobacterium avium complex (MAC)</taxon>
    </lineage>
</organism>
<sequence length="78" mass="8726">MAMTVIETSRRLGRAERKVLRLQRRLWLAQLAMWPTALAVAAALLAGTVWVLRRRSAGHRPDPSPDAGLDQPSPARTW</sequence>
<gene>
    <name evidence="3" type="ORF">DQP57_22905</name>
</gene>